<keyword evidence="3" id="KW-1185">Reference proteome</keyword>
<keyword evidence="1" id="KW-0812">Transmembrane</keyword>
<dbReference type="Proteomes" id="UP000675163">
    <property type="component" value="Unassembled WGS sequence"/>
</dbReference>
<name>A0A940PRW0_9MICO</name>
<proteinExistence type="predicted"/>
<evidence type="ECO:0000313" key="3">
    <source>
        <dbReference type="Proteomes" id="UP000675163"/>
    </source>
</evidence>
<organism evidence="2 3">
    <name type="scientific">Leucobacter exalbidus</name>
    <dbReference type="NCBI Taxonomy" id="662960"/>
    <lineage>
        <taxon>Bacteria</taxon>
        <taxon>Bacillati</taxon>
        <taxon>Actinomycetota</taxon>
        <taxon>Actinomycetes</taxon>
        <taxon>Micrococcales</taxon>
        <taxon>Microbacteriaceae</taxon>
        <taxon>Leucobacter</taxon>
    </lineage>
</organism>
<feature type="transmembrane region" description="Helical" evidence="1">
    <location>
        <begin position="65"/>
        <end position="93"/>
    </location>
</feature>
<dbReference type="EMBL" id="JAFIDA010000001">
    <property type="protein sequence ID" value="MBP1326404.1"/>
    <property type="molecule type" value="Genomic_DNA"/>
</dbReference>
<evidence type="ECO:0000256" key="1">
    <source>
        <dbReference type="SAM" id="Phobius"/>
    </source>
</evidence>
<gene>
    <name evidence="2" type="ORF">JOF28_001636</name>
</gene>
<accession>A0A940PRW0</accession>
<keyword evidence="1" id="KW-0472">Membrane</keyword>
<protein>
    <recommendedName>
        <fullName evidence="4">Sulfate permease</fullName>
    </recommendedName>
</protein>
<evidence type="ECO:0008006" key="4">
    <source>
        <dbReference type="Google" id="ProtNLM"/>
    </source>
</evidence>
<evidence type="ECO:0000313" key="2">
    <source>
        <dbReference type="EMBL" id="MBP1326404.1"/>
    </source>
</evidence>
<dbReference type="RefSeq" id="WP_209705307.1">
    <property type="nucleotide sequence ID" value="NZ_JAFIDA010000001.1"/>
</dbReference>
<comment type="caution">
    <text evidence="2">The sequence shown here is derived from an EMBL/GenBank/DDBJ whole genome shotgun (WGS) entry which is preliminary data.</text>
</comment>
<sequence>MIRSIWILSIYVRSFMQHCMPTNILIAVIRRRRGLKWGVPATLLAVPYMLAAVWCSDLIDHGGPGWLHFVILICIWNAMKFIVMGPVSVMLLLRSRHYEAIARKELLAQESPSEPSTVLGR</sequence>
<reference evidence="2" key="1">
    <citation type="submission" date="2021-02" db="EMBL/GenBank/DDBJ databases">
        <title>Sequencing the genomes of 1000 actinobacteria strains.</title>
        <authorList>
            <person name="Klenk H.-P."/>
        </authorList>
    </citation>
    <scope>NUCLEOTIDE SEQUENCE</scope>
    <source>
        <strain evidence="2">DSM 22850</strain>
    </source>
</reference>
<keyword evidence="1" id="KW-1133">Transmembrane helix</keyword>
<feature type="transmembrane region" description="Helical" evidence="1">
    <location>
        <begin position="41"/>
        <end position="59"/>
    </location>
</feature>
<dbReference type="AlphaFoldDB" id="A0A940PRW0"/>